<keyword evidence="3" id="KW-0808">Transferase</keyword>
<dbReference type="Gene3D" id="3.20.20.70">
    <property type="entry name" value="Aldolase class I"/>
    <property type="match status" value="1"/>
</dbReference>
<dbReference type="AlphaFoldDB" id="A0A841J8Q9"/>
<dbReference type="Proteomes" id="UP000552700">
    <property type="component" value="Unassembled WGS sequence"/>
</dbReference>
<dbReference type="GO" id="GO:0004789">
    <property type="term" value="F:thiamine-phosphate diphosphorylase activity"/>
    <property type="evidence" value="ECO:0007669"/>
    <property type="project" value="UniProtKB-EC"/>
</dbReference>
<dbReference type="InterPro" id="IPR013785">
    <property type="entry name" value="Aldolase_TIM"/>
</dbReference>
<keyword evidence="4" id="KW-1185">Reference proteome</keyword>
<feature type="domain" description="Thiamine phosphate synthase/TenI" evidence="2">
    <location>
        <begin position="8"/>
        <end position="174"/>
    </location>
</feature>
<dbReference type="EC" id="2.5.1.3" evidence="3"/>
<dbReference type="RefSeq" id="WP_184081218.1">
    <property type="nucleotide sequence ID" value="NZ_JACIJP010000004.1"/>
</dbReference>
<name>A0A841J8Q9_9SPHN</name>
<keyword evidence="1" id="KW-0472">Membrane</keyword>
<dbReference type="InterPro" id="IPR022998">
    <property type="entry name" value="ThiamineP_synth_TenI"/>
</dbReference>
<keyword evidence="1" id="KW-1133">Transmembrane helix</keyword>
<dbReference type="GO" id="GO:0009228">
    <property type="term" value="P:thiamine biosynthetic process"/>
    <property type="evidence" value="ECO:0007669"/>
    <property type="project" value="UniProtKB-KW"/>
</dbReference>
<feature type="transmembrane region" description="Helical" evidence="1">
    <location>
        <begin position="16"/>
        <end position="35"/>
    </location>
</feature>
<dbReference type="EMBL" id="JACIJP010000004">
    <property type="protein sequence ID" value="MBB6124928.1"/>
    <property type="molecule type" value="Genomic_DNA"/>
</dbReference>
<dbReference type="InterPro" id="IPR036206">
    <property type="entry name" value="ThiamineP_synth_sf"/>
</dbReference>
<evidence type="ECO:0000313" key="4">
    <source>
        <dbReference type="Proteomes" id="UP000552700"/>
    </source>
</evidence>
<evidence type="ECO:0000313" key="3">
    <source>
        <dbReference type="EMBL" id="MBB6124928.1"/>
    </source>
</evidence>
<dbReference type="Pfam" id="PF02581">
    <property type="entry name" value="TMP-TENI"/>
    <property type="match status" value="1"/>
</dbReference>
<comment type="caution">
    <text evidence="3">The sequence shown here is derived from an EMBL/GenBank/DDBJ whole genome shotgun (WGS) entry which is preliminary data.</text>
</comment>
<accession>A0A841J8Q9</accession>
<dbReference type="CDD" id="cd00564">
    <property type="entry name" value="TMP_TenI"/>
    <property type="match status" value="1"/>
</dbReference>
<gene>
    <name evidence="3" type="ORF">FHS92_002681</name>
</gene>
<sequence>MPRRWLFTDERIDDDALMAAMTGLPAGSAIVFRHYGLALRARRALFEQMRAVARRRRLWLILAGNARQARAWGADGWHGKTRPSTHSRGLIHTAPCHNRPELLVARRTGADVAFLSPVFSTRSHTGAPTLGPVRFGLARRGVDLPVVPLGGMTARQGQRLTALGGTGWAAIDALSERRSPSGNRTY</sequence>
<dbReference type="SUPFAM" id="SSF51391">
    <property type="entry name" value="Thiamin phosphate synthase"/>
    <property type="match status" value="1"/>
</dbReference>
<evidence type="ECO:0000256" key="1">
    <source>
        <dbReference type="SAM" id="Phobius"/>
    </source>
</evidence>
<keyword evidence="1" id="KW-0812">Transmembrane</keyword>
<protein>
    <submittedName>
        <fullName evidence="3">Thiamine-phosphate pyrophosphorylase</fullName>
        <ecNumber evidence="3">2.5.1.3</ecNumber>
    </submittedName>
</protein>
<reference evidence="3 4" key="1">
    <citation type="submission" date="2020-08" db="EMBL/GenBank/DDBJ databases">
        <title>Genomic Encyclopedia of Type Strains, Phase IV (KMG-IV): sequencing the most valuable type-strain genomes for metagenomic binning, comparative biology and taxonomic classification.</title>
        <authorList>
            <person name="Goeker M."/>
        </authorList>
    </citation>
    <scope>NUCLEOTIDE SEQUENCE [LARGE SCALE GENOMIC DNA]</scope>
    <source>
        <strain evidence="3 4">DSM 102255</strain>
    </source>
</reference>
<evidence type="ECO:0000259" key="2">
    <source>
        <dbReference type="Pfam" id="PF02581"/>
    </source>
</evidence>
<proteinExistence type="predicted"/>
<organism evidence="3 4">
    <name type="scientific">Sphingobium subterraneum</name>
    <dbReference type="NCBI Taxonomy" id="627688"/>
    <lineage>
        <taxon>Bacteria</taxon>
        <taxon>Pseudomonadati</taxon>
        <taxon>Pseudomonadota</taxon>
        <taxon>Alphaproteobacteria</taxon>
        <taxon>Sphingomonadales</taxon>
        <taxon>Sphingomonadaceae</taxon>
        <taxon>Sphingobium</taxon>
    </lineage>
</organism>